<dbReference type="AlphaFoldDB" id="A0A4Q5APA5"/>
<evidence type="ECO:0000313" key="2">
    <source>
        <dbReference type="Proteomes" id="UP000291920"/>
    </source>
</evidence>
<dbReference type="RefSeq" id="WP_129870686.1">
    <property type="nucleotide sequence ID" value="NZ_RYUO01000002.1"/>
</dbReference>
<comment type="caution">
    <text evidence="1">The sequence shown here is derived from an EMBL/GenBank/DDBJ whole genome shotgun (WGS) entry which is preliminary data.</text>
</comment>
<proteinExistence type="predicted"/>
<gene>
    <name evidence="1" type="ORF">PG2017B_0755</name>
</gene>
<sequence length="167" mass="19070">MSNPSKAKGTRFETAVCDYLRWALDDERIQRLTLHGAKDIGDIGNVYFHGQPVVLECKATRTPNWRKHWTECEIEMGNRDTELGWVIRKQPGLGIDTRNKVGAHLAYTRKQTYFQMTDMLENPQLANQFDNTSTRIPRNPLLIGLTLQQLATLLNNGLELGPDKDMT</sequence>
<organism evidence="1 2">
    <name type="scientific">Bifidobacterium pseudolongum subsp. globosum</name>
    <dbReference type="NCBI Taxonomy" id="1690"/>
    <lineage>
        <taxon>Bacteria</taxon>
        <taxon>Bacillati</taxon>
        <taxon>Actinomycetota</taxon>
        <taxon>Actinomycetes</taxon>
        <taxon>Bifidobacteriales</taxon>
        <taxon>Bifidobacteriaceae</taxon>
        <taxon>Bifidobacterium</taxon>
    </lineage>
</organism>
<evidence type="ECO:0008006" key="3">
    <source>
        <dbReference type="Google" id="ProtNLM"/>
    </source>
</evidence>
<name>A0A4Q5APA5_9BIFI</name>
<accession>A0A4Q5APA5</accession>
<dbReference type="Proteomes" id="UP000291920">
    <property type="component" value="Unassembled WGS sequence"/>
</dbReference>
<dbReference type="EMBL" id="RYUT01000002">
    <property type="protein sequence ID" value="RYQ30945.1"/>
    <property type="molecule type" value="Genomic_DNA"/>
</dbReference>
<reference evidence="1 2" key="1">
    <citation type="submission" date="2018-12" db="EMBL/GenBank/DDBJ databases">
        <title>Unveiling genomic diversity among members of the Bifidobacterium pseudolongum species, a widely distributed gut commensal of the animal kingdom.</title>
        <authorList>
            <person name="Lugli G.A."/>
            <person name="Duranti S."/>
            <person name="Albert K."/>
            <person name="Mancabelli L."/>
            <person name="Napoli S."/>
            <person name="Viappiani A."/>
            <person name="Anzalone R."/>
            <person name="Longhi G."/>
            <person name="Milani C."/>
            <person name="Turroni F."/>
            <person name="Alessandri G."/>
            <person name="Sela D.A."/>
            <person name="Van Sinderen D."/>
            <person name="Ventura M."/>
        </authorList>
    </citation>
    <scope>NUCLEOTIDE SEQUENCE [LARGE SCALE GENOMIC DNA]</scope>
    <source>
        <strain evidence="1 2">2017B</strain>
    </source>
</reference>
<evidence type="ECO:0000313" key="1">
    <source>
        <dbReference type="EMBL" id="RYQ30945.1"/>
    </source>
</evidence>
<protein>
    <recommendedName>
        <fullName evidence="3">Phage protein</fullName>
    </recommendedName>
</protein>